<accession>A0A6B8V7M0</accession>
<dbReference type="GO" id="GO:0008757">
    <property type="term" value="F:S-adenosylmethionine-dependent methyltransferase activity"/>
    <property type="evidence" value="ECO:0007669"/>
    <property type="project" value="InterPro"/>
</dbReference>
<keyword evidence="3" id="KW-1185">Reference proteome</keyword>
<dbReference type="Gene3D" id="3.40.50.150">
    <property type="entry name" value="Vaccinia Virus protein VP39"/>
    <property type="match status" value="1"/>
</dbReference>
<dbReference type="GO" id="GO:0032259">
    <property type="term" value="P:methylation"/>
    <property type="evidence" value="ECO:0007669"/>
    <property type="project" value="UniProtKB-KW"/>
</dbReference>
<sequence>MPKLNHARRLATLGRSLRLLSSFPTEQTAPNRFYSDLAADTYAQLDALSRDIRGVELAGSRVLDVGGGPGYFADAFANTDYVSVEPSAVELHAAGLPHVSSVRADGQCLPFAADSFDMVYSSNVAEHVPEPWTMGSEMLRVTRPGGLVVLSYTVWLGPFGGHETGLWQHYVSGAWARDRYTRTHGHPPKNVFGESLFDVSCAEGIRWARSLPGATCVGLFPRYHPRWVWWLVHIPVLREFLVSNLVIVLQKD</sequence>
<reference evidence="3" key="1">
    <citation type="submission" date="2019-11" db="EMBL/GenBank/DDBJ databases">
        <title>Complete genome sequence of Corynebacterium kalinowskii 1959, a novel Corynebacterium species isolated from soil of a small paddock in Vilsendorf, Germany.</title>
        <authorList>
            <person name="Schaffert L."/>
            <person name="Ruwe M."/>
            <person name="Milse J."/>
            <person name="Hanuschka K."/>
            <person name="Ortseifen V."/>
            <person name="Droste J."/>
            <person name="Brandt D."/>
            <person name="Schlueter L."/>
            <person name="Kutter Y."/>
            <person name="Vinke S."/>
            <person name="Viehoefer P."/>
            <person name="Jacob L."/>
            <person name="Luebke N.-C."/>
            <person name="Schulte-Berndt E."/>
            <person name="Hain C."/>
            <person name="Linder M."/>
            <person name="Schmidt P."/>
            <person name="Wollenschlaeger L."/>
            <person name="Luttermann T."/>
            <person name="Thieme E."/>
            <person name="Hassa J."/>
            <person name="Haak M."/>
            <person name="Wittchen M."/>
            <person name="Mentz A."/>
            <person name="Persicke M."/>
            <person name="Busche T."/>
            <person name="Ruckert C."/>
        </authorList>
    </citation>
    <scope>NUCLEOTIDE SEQUENCE [LARGE SCALE GENOMIC DNA]</scope>
    <source>
        <strain evidence="3">1959</strain>
    </source>
</reference>
<dbReference type="CDD" id="cd02440">
    <property type="entry name" value="AdoMet_MTases"/>
    <property type="match status" value="1"/>
</dbReference>
<feature type="domain" description="Methyltransferase type 11" evidence="1">
    <location>
        <begin position="63"/>
        <end position="149"/>
    </location>
</feature>
<dbReference type="EMBL" id="CP046452">
    <property type="protein sequence ID" value="QGU01132.1"/>
    <property type="molecule type" value="Genomic_DNA"/>
</dbReference>
<protein>
    <submittedName>
        <fullName evidence="2">Methyltransferase</fullName>
        <ecNumber evidence="2">2.1.1.-</ecNumber>
    </submittedName>
</protein>
<dbReference type="KEGG" id="ckw:CKALI_01160"/>
<dbReference type="InterPro" id="IPR013216">
    <property type="entry name" value="Methyltransf_11"/>
</dbReference>
<evidence type="ECO:0000313" key="3">
    <source>
        <dbReference type="Proteomes" id="UP000427071"/>
    </source>
</evidence>
<dbReference type="PANTHER" id="PTHR43591">
    <property type="entry name" value="METHYLTRANSFERASE"/>
    <property type="match status" value="1"/>
</dbReference>
<dbReference type="EC" id="2.1.1.-" evidence="2"/>
<dbReference type="InterPro" id="IPR029063">
    <property type="entry name" value="SAM-dependent_MTases_sf"/>
</dbReference>
<organism evidence="2 3">
    <name type="scientific">Corynebacterium kalinowskii</name>
    <dbReference type="NCBI Taxonomy" id="2675216"/>
    <lineage>
        <taxon>Bacteria</taxon>
        <taxon>Bacillati</taxon>
        <taxon>Actinomycetota</taxon>
        <taxon>Actinomycetes</taxon>
        <taxon>Mycobacteriales</taxon>
        <taxon>Corynebacteriaceae</taxon>
        <taxon>Corynebacterium</taxon>
    </lineage>
</organism>
<dbReference type="Proteomes" id="UP000427071">
    <property type="component" value="Chromosome"/>
</dbReference>
<dbReference type="SUPFAM" id="SSF53335">
    <property type="entry name" value="S-adenosyl-L-methionine-dependent methyltransferases"/>
    <property type="match status" value="1"/>
</dbReference>
<keyword evidence="2" id="KW-0489">Methyltransferase</keyword>
<proteinExistence type="predicted"/>
<name>A0A6B8V7M0_9CORY</name>
<dbReference type="Pfam" id="PF08241">
    <property type="entry name" value="Methyltransf_11"/>
    <property type="match status" value="1"/>
</dbReference>
<evidence type="ECO:0000313" key="2">
    <source>
        <dbReference type="EMBL" id="QGU01132.1"/>
    </source>
</evidence>
<evidence type="ECO:0000259" key="1">
    <source>
        <dbReference type="Pfam" id="PF08241"/>
    </source>
</evidence>
<dbReference type="AlphaFoldDB" id="A0A6B8V7M0"/>
<gene>
    <name evidence="2" type="ORF">CKALI_01160</name>
</gene>
<keyword evidence="2" id="KW-0808">Transferase</keyword>